<protein>
    <submittedName>
        <fullName evidence="1">Uncharacterized protein</fullName>
    </submittedName>
</protein>
<dbReference type="AlphaFoldDB" id="A0A1Y6CKU9"/>
<dbReference type="EMBL" id="FWZT01000027">
    <property type="protein sequence ID" value="SMF72777.1"/>
    <property type="molecule type" value="Genomic_DNA"/>
</dbReference>
<reference evidence="2" key="1">
    <citation type="submission" date="2017-04" db="EMBL/GenBank/DDBJ databases">
        <authorList>
            <person name="Varghese N."/>
            <person name="Submissions S."/>
        </authorList>
    </citation>
    <scope>NUCLEOTIDE SEQUENCE [LARGE SCALE GENOMIC DNA]</scope>
    <source>
        <strain evidence="2">RKEM611</strain>
    </source>
</reference>
<evidence type="ECO:0000313" key="2">
    <source>
        <dbReference type="Proteomes" id="UP000192907"/>
    </source>
</evidence>
<keyword evidence="2" id="KW-1185">Reference proteome</keyword>
<accession>A0A1Y6CKU9</accession>
<organism evidence="1 2">
    <name type="scientific">Pseudobacteriovorax antillogorgiicola</name>
    <dbReference type="NCBI Taxonomy" id="1513793"/>
    <lineage>
        <taxon>Bacteria</taxon>
        <taxon>Pseudomonadati</taxon>
        <taxon>Bdellovibrionota</taxon>
        <taxon>Oligoflexia</taxon>
        <taxon>Oligoflexales</taxon>
        <taxon>Pseudobacteriovoracaceae</taxon>
        <taxon>Pseudobacteriovorax</taxon>
    </lineage>
</organism>
<dbReference type="Proteomes" id="UP000192907">
    <property type="component" value="Unassembled WGS sequence"/>
</dbReference>
<dbReference type="OrthoDB" id="9998955at2"/>
<evidence type="ECO:0000313" key="1">
    <source>
        <dbReference type="EMBL" id="SMF72777.1"/>
    </source>
</evidence>
<sequence>MAWIYWLVSALVVVSCSPKKKTIADDMNFTLDGGKEKDRVEESDYYKDLEKSTQAIKFESSFPVGFAIGKSVSRFKSLPYGAYQGPPSRLTIRLGACRLFMKTGAIQVHRYLFTDRFIKLGEELTANRIVKLEAKMALNLRMSSQLILEVPKATKKICWKYLYGRRTYLGRYHMHHSQASLLASPGSPPKRFMQIPPTDLAGSQIFAHWNKDDDKPILRNEMDFPATVESNFFRSQLASWGFYYVKFQPVLRSVAHNSLIIRIPTTREVQTGSIPQPTKK</sequence>
<gene>
    <name evidence="1" type="ORF">SAMN06296036_12731</name>
</gene>
<dbReference type="RefSeq" id="WP_132324406.1">
    <property type="nucleotide sequence ID" value="NZ_FWZT01000027.1"/>
</dbReference>
<proteinExistence type="predicted"/>
<name>A0A1Y6CKU9_9BACT</name>
<dbReference type="STRING" id="1513793.SAMN06296036_12731"/>